<gene>
    <name evidence="1" type="ORF">CSSPTR1EN2_LOCUS21193</name>
</gene>
<evidence type="ECO:0000313" key="2">
    <source>
        <dbReference type="Proteomes" id="UP001497512"/>
    </source>
</evidence>
<accession>A0ABP0UYA3</accession>
<reference evidence="1" key="1">
    <citation type="submission" date="2024-02" db="EMBL/GenBank/DDBJ databases">
        <authorList>
            <consortium name="ELIXIR-Norway"/>
            <consortium name="Elixir Norway"/>
        </authorList>
    </citation>
    <scope>NUCLEOTIDE SEQUENCE</scope>
</reference>
<dbReference type="Proteomes" id="UP001497512">
    <property type="component" value="Chromosome 7"/>
</dbReference>
<evidence type="ECO:0000313" key="1">
    <source>
        <dbReference type="EMBL" id="CAK9232309.1"/>
    </source>
</evidence>
<keyword evidence="2" id="KW-1185">Reference proteome</keyword>
<organism evidence="1 2">
    <name type="scientific">Sphagnum troendelagicum</name>
    <dbReference type="NCBI Taxonomy" id="128251"/>
    <lineage>
        <taxon>Eukaryota</taxon>
        <taxon>Viridiplantae</taxon>
        <taxon>Streptophyta</taxon>
        <taxon>Embryophyta</taxon>
        <taxon>Bryophyta</taxon>
        <taxon>Sphagnophytina</taxon>
        <taxon>Sphagnopsida</taxon>
        <taxon>Sphagnales</taxon>
        <taxon>Sphagnaceae</taxon>
        <taxon>Sphagnum</taxon>
    </lineage>
</organism>
<protein>
    <submittedName>
        <fullName evidence="1">Uncharacterized protein</fullName>
    </submittedName>
</protein>
<proteinExistence type="predicted"/>
<dbReference type="EMBL" id="OZ019899">
    <property type="protein sequence ID" value="CAK9232309.1"/>
    <property type="molecule type" value="Genomic_DNA"/>
</dbReference>
<name>A0ABP0UYA3_9BRYO</name>
<sequence length="141" mass="15587">MRNVRPTRACHVRHEGGLRASFLAIFFSQQGRGVDVLLAQSRSICTHLLVHDLSGFVAVAATDPHTAVYEEFSSQISALLVEYCVRLSALNLTDLAEVLWFSKFVGVLCVWVCLQGKAGVFGMCFDVCLLPDMIYFDGNLD</sequence>